<reference evidence="1 2" key="1">
    <citation type="submission" date="2020-02" db="EMBL/GenBank/DDBJ databases">
        <title>Genomic and physiological characterization of two novel Nitrospinaceae genera.</title>
        <authorList>
            <person name="Mueller A.J."/>
            <person name="Jung M.-Y."/>
            <person name="Strachan C.R."/>
            <person name="Herbold C.W."/>
            <person name="Kirkegaard R.H."/>
            <person name="Daims H."/>
        </authorList>
    </citation>
    <scope>NUCLEOTIDE SEQUENCE [LARGE SCALE GENOMIC DNA]</scope>
    <source>
        <strain evidence="1">EB</strain>
    </source>
</reference>
<dbReference type="SUPFAM" id="SSF55895">
    <property type="entry name" value="Ribonuclease Rh-like"/>
    <property type="match status" value="1"/>
</dbReference>
<dbReference type="Proteomes" id="UP000594688">
    <property type="component" value="Chromosome"/>
</dbReference>
<accession>A0A7T0BZF5</accession>
<dbReference type="AlphaFoldDB" id="A0A7T0BZF5"/>
<protein>
    <submittedName>
        <fullName evidence="1">Uncharacterized protein</fullName>
    </submittedName>
</protein>
<dbReference type="EMBL" id="CP048685">
    <property type="protein sequence ID" value="QPJ63352.1"/>
    <property type="molecule type" value="Genomic_DNA"/>
</dbReference>
<dbReference type="InterPro" id="IPR036430">
    <property type="entry name" value="RNase_T2-like_sf"/>
</dbReference>
<proteinExistence type="predicted"/>
<dbReference type="GO" id="GO:0033897">
    <property type="term" value="F:ribonuclease T2 activity"/>
    <property type="evidence" value="ECO:0007669"/>
    <property type="project" value="InterPro"/>
</dbReference>
<dbReference type="GO" id="GO:0003723">
    <property type="term" value="F:RNA binding"/>
    <property type="evidence" value="ECO:0007669"/>
    <property type="project" value="InterPro"/>
</dbReference>
<evidence type="ECO:0000313" key="1">
    <source>
        <dbReference type="EMBL" id="QPJ63352.1"/>
    </source>
</evidence>
<dbReference type="KEGG" id="nli:G3M70_16290"/>
<gene>
    <name evidence="1" type="ORF">G3M70_16290</name>
</gene>
<sequence>MSELFTLSDRIEFLPVVHGSGQFMRVVRQRLLGKTYDCLAVCLPPEFQSTVETGITHLPYITASFQSEEDGTQNYVPIDPTQPVIAGLRIALQENIRREFIDLPVSRFEPRKSIFPDTLALSQLTLEEFAVTLLPSLKKPPADSQQDLRIRWMAHQLHRLELECENLIFICSMLDWPWIKAAYDSLEKFPQPEKTNNPDLFGIEHSTLTFALSELPYVTSLYEKRREELRSDKTAEIDGVKEILLRAREKFLERHKVKYHNLSSQAFQVYLQYVRNLSLMESRLTPDLYTLAMAAKQVGGDSFAIALVEAAREYPYQEKEEYFDTMTLGIDQGTFGDDTPVNLKNRLQETELVWRTLDLKPQPDWKKQDEWKYTWDPHGQCSWPPEDDKIESFNTHVREQTKLLLANDLARSEKFTSSVKDGIDIRDTLRNWHTGDIYVKEIPPSRGKVEIVLFLFEMEPVPERYPWRQTWYAEHNEESTLCFFATNYIDNMIGPGIGQATYGGCMMMFPPRPIPNIWDDPRMKLSETLEERLLEAAFFHSQERHVTVVSPAPPPAAWRKLARHYHRRIIHIPLKRFSNQTIEKVRQFHVLNGKQVRSFAQRFISDF</sequence>
<evidence type="ECO:0000313" key="2">
    <source>
        <dbReference type="Proteomes" id="UP000594688"/>
    </source>
</evidence>
<organism evidence="1 2">
    <name type="scientific">Candidatus Nitronauta litoralis</name>
    <dbReference type="NCBI Taxonomy" id="2705533"/>
    <lineage>
        <taxon>Bacteria</taxon>
        <taxon>Pseudomonadati</taxon>
        <taxon>Nitrospinota/Tectimicrobiota group</taxon>
        <taxon>Nitrospinota</taxon>
        <taxon>Nitrospinia</taxon>
        <taxon>Nitrospinales</taxon>
        <taxon>Nitrospinaceae</taxon>
        <taxon>Candidatus Nitronauta</taxon>
    </lineage>
</organism>
<name>A0A7T0BZF5_9BACT</name>